<evidence type="ECO:0000256" key="2">
    <source>
        <dbReference type="ARBA" id="ARBA00004651"/>
    </source>
</evidence>
<evidence type="ECO:0000256" key="13">
    <source>
        <dbReference type="SAM" id="Phobius"/>
    </source>
</evidence>
<keyword evidence="7" id="KW-1003">Cell membrane</keyword>
<dbReference type="PANTHER" id="PTHR43298">
    <property type="entry name" value="MULTIDRUG RESISTANCE PROTEIN NORM-RELATED"/>
    <property type="match status" value="1"/>
</dbReference>
<feature type="transmembrane region" description="Helical" evidence="13">
    <location>
        <begin position="58"/>
        <end position="79"/>
    </location>
</feature>
<dbReference type="InterPro" id="IPR048279">
    <property type="entry name" value="MdtK-like"/>
</dbReference>
<feature type="transmembrane region" description="Helical" evidence="13">
    <location>
        <begin position="288"/>
        <end position="308"/>
    </location>
</feature>
<dbReference type="GO" id="GO:0015297">
    <property type="term" value="F:antiporter activity"/>
    <property type="evidence" value="ECO:0007669"/>
    <property type="project" value="UniProtKB-KW"/>
</dbReference>
<comment type="subcellular location">
    <subcellularLocation>
        <location evidence="2">Cell membrane</location>
        <topology evidence="2">Multi-pass membrane protein</topology>
    </subcellularLocation>
</comment>
<evidence type="ECO:0000256" key="6">
    <source>
        <dbReference type="ARBA" id="ARBA00022449"/>
    </source>
</evidence>
<gene>
    <name evidence="14" type="ORF">IAC74_01160</name>
</gene>
<accession>A0A9D1SYX7</accession>
<comment type="caution">
    <text evidence="14">The sequence shown here is derived from an EMBL/GenBank/DDBJ whole genome shotgun (WGS) entry which is preliminary data.</text>
</comment>
<feature type="transmembrane region" description="Helical" evidence="13">
    <location>
        <begin position="361"/>
        <end position="383"/>
    </location>
</feature>
<keyword evidence="8 13" id="KW-0812">Transmembrane</keyword>
<reference evidence="14" key="1">
    <citation type="submission" date="2020-10" db="EMBL/GenBank/DDBJ databases">
        <authorList>
            <person name="Gilroy R."/>
        </authorList>
    </citation>
    <scope>NUCLEOTIDE SEQUENCE</scope>
    <source>
        <strain evidence="14">4920</strain>
    </source>
</reference>
<dbReference type="InterPro" id="IPR050222">
    <property type="entry name" value="MATE_MdtK"/>
</dbReference>
<dbReference type="NCBIfam" id="TIGR00797">
    <property type="entry name" value="matE"/>
    <property type="match status" value="1"/>
</dbReference>
<dbReference type="InterPro" id="IPR002528">
    <property type="entry name" value="MATE_fam"/>
</dbReference>
<dbReference type="PANTHER" id="PTHR43298:SF2">
    <property type="entry name" value="FMN_FAD EXPORTER YEEO-RELATED"/>
    <property type="match status" value="1"/>
</dbReference>
<protein>
    <recommendedName>
        <fullName evidence="4">Probable multidrug resistance protein NorM</fullName>
    </recommendedName>
    <alternativeName>
        <fullName evidence="12">Multidrug-efflux transporter</fullName>
    </alternativeName>
</protein>
<evidence type="ECO:0000256" key="5">
    <source>
        <dbReference type="ARBA" id="ARBA00022448"/>
    </source>
</evidence>
<feature type="transmembrane region" description="Helical" evidence="13">
    <location>
        <begin position="320"/>
        <end position="341"/>
    </location>
</feature>
<comment type="similarity">
    <text evidence="3">Belongs to the multi antimicrobial extrusion (MATE) (TC 2.A.66.1) family.</text>
</comment>
<dbReference type="EMBL" id="DVOF01000032">
    <property type="protein sequence ID" value="HIV02153.1"/>
    <property type="molecule type" value="Genomic_DNA"/>
</dbReference>
<feature type="transmembrane region" description="Helical" evidence="13">
    <location>
        <begin position="390"/>
        <end position="412"/>
    </location>
</feature>
<dbReference type="GO" id="GO:0042910">
    <property type="term" value="F:xenobiotic transmembrane transporter activity"/>
    <property type="evidence" value="ECO:0007669"/>
    <property type="project" value="InterPro"/>
</dbReference>
<keyword evidence="5" id="KW-0813">Transport</keyword>
<keyword evidence="9 13" id="KW-1133">Transmembrane helix</keyword>
<keyword evidence="10" id="KW-0406">Ion transport</keyword>
<evidence type="ECO:0000256" key="8">
    <source>
        <dbReference type="ARBA" id="ARBA00022692"/>
    </source>
</evidence>
<name>A0A9D1SYX7_9FIRM</name>
<evidence type="ECO:0000256" key="11">
    <source>
        <dbReference type="ARBA" id="ARBA00023136"/>
    </source>
</evidence>
<evidence type="ECO:0000313" key="14">
    <source>
        <dbReference type="EMBL" id="HIV02153.1"/>
    </source>
</evidence>
<feature type="transmembrane region" description="Helical" evidence="13">
    <location>
        <begin position="418"/>
        <end position="441"/>
    </location>
</feature>
<feature type="transmembrane region" description="Helical" evidence="13">
    <location>
        <begin position="242"/>
        <end position="268"/>
    </location>
</feature>
<comment type="function">
    <text evidence="1">Multidrug efflux pump.</text>
</comment>
<proteinExistence type="inferred from homology"/>
<dbReference type="Proteomes" id="UP000886743">
    <property type="component" value="Unassembled WGS sequence"/>
</dbReference>
<evidence type="ECO:0000256" key="3">
    <source>
        <dbReference type="ARBA" id="ARBA00010199"/>
    </source>
</evidence>
<evidence type="ECO:0000256" key="1">
    <source>
        <dbReference type="ARBA" id="ARBA00003408"/>
    </source>
</evidence>
<dbReference type="GO" id="GO:0005886">
    <property type="term" value="C:plasma membrane"/>
    <property type="evidence" value="ECO:0007669"/>
    <property type="project" value="UniProtKB-SubCell"/>
</dbReference>
<feature type="transmembrane region" description="Helical" evidence="13">
    <location>
        <begin position="99"/>
        <end position="121"/>
    </location>
</feature>
<evidence type="ECO:0000313" key="15">
    <source>
        <dbReference type="Proteomes" id="UP000886743"/>
    </source>
</evidence>
<reference evidence="14" key="2">
    <citation type="journal article" date="2021" name="PeerJ">
        <title>Extensive microbial diversity within the chicken gut microbiome revealed by metagenomics and culture.</title>
        <authorList>
            <person name="Gilroy R."/>
            <person name="Ravi A."/>
            <person name="Getino M."/>
            <person name="Pursley I."/>
            <person name="Horton D.L."/>
            <person name="Alikhan N.F."/>
            <person name="Baker D."/>
            <person name="Gharbi K."/>
            <person name="Hall N."/>
            <person name="Watson M."/>
            <person name="Adriaenssens E.M."/>
            <person name="Foster-Nyarko E."/>
            <person name="Jarju S."/>
            <person name="Secka A."/>
            <person name="Antonio M."/>
            <person name="Oren A."/>
            <person name="Chaudhuri R.R."/>
            <person name="La Ragione R."/>
            <person name="Hildebrand F."/>
            <person name="Pallen M.J."/>
        </authorList>
    </citation>
    <scope>NUCLEOTIDE SEQUENCE</scope>
    <source>
        <strain evidence="14">4920</strain>
    </source>
</reference>
<feature type="transmembrane region" description="Helical" evidence="13">
    <location>
        <begin position="196"/>
        <end position="221"/>
    </location>
</feature>
<sequence>METIKENKMASTPMLKLIISMSLPSMFSMLIQSLYNIVDSMYVAYSSQAALTAVSLAFPVQMLLVAVSVGTGIGINSLVSRRLGEKRFAEANSAATHGVLLAIASWVLFVILGALFIEPYFSMLDASAEVKEMAITYTSIVVFVSIGSFLEVNLEKTLQATGNMIYPMLFQLVGAVTNIILDPIFIFGFLGVPAMGIAGAAIATVAGQIVAMVFAVIIVFTKSHDVHITFKNFRINWTTIKDIYIVGVPSIVMQAIGSVLTTALNWILIGFSEAAVSVFGIYYKLQSFVFMPVFGLTHGVMPIMGYSYGARNKKRLLSALKYGCIIAVIIMAVGMLIFMTIPELLLMIFNATDEILAIGVPALRTISLCFIAAAIGIMFSTLFQALGLGFNSLLVSLLRQIIILLPAAYLLSKISLDAVWYAFVIAECFSLVASILIYWGVYRKRIRNLQ</sequence>
<keyword evidence="6" id="KW-0050">Antiport</keyword>
<evidence type="ECO:0000256" key="9">
    <source>
        <dbReference type="ARBA" id="ARBA00022989"/>
    </source>
</evidence>
<feature type="transmembrane region" description="Helical" evidence="13">
    <location>
        <begin position="17"/>
        <end position="38"/>
    </location>
</feature>
<organism evidence="14 15">
    <name type="scientific">Candidatus Aphodoplasma excrementigallinarum</name>
    <dbReference type="NCBI Taxonomy" id="2840673"/>
    <lineage>
        <taxon>Bacteria</taxon>
        <taxon>Bacillati</taxon>
        <taxon>Bacillota</taxon>
        <taxon>Clostridia</taxon>
        <taxon>Eubacteriales</taxon>
        <taxon>Candidatus Aphodoplasma</taxon>
    </lineage>
</organism>
<dbReference type="GO" id="GO:0006811">
    <property type="term" value="P:monoatomic ion transport"/>
    <property type="evidence" value="ECO:0007669"/>
    <property type="project" value="UniProtKB-KW"/>
</dbReference>
<dbReference type="PIRSF" id="PIRSF006603">
    <property type="entry name" value="DinF"/>
    <property type="match status" value="1"/>
</dbReference>
<feature type="transmembrane region" description="Helical" evidence="13">
    <location>
        <begin position="133"/>
        <end position="152"/>
    </location>
</feature>
<evidence type="ECO:0000256" key="7">
    <source>
        <dbReference type="ARBA" id="ARBA00022475"/>
    </source>
</evidence>
<dbReference type="AlphaFoldDB" id="A0A9D1SYX7"/>
<evidence type="ECO:0000256" key="12">
    <source>
        <dbReference type="ARBA" id="ARBA00031636"/>
    </source>
</evidence>
<feature type="transmembrane region" description="Helical" evidence="13">
    <location>
        <begin position="164"/>
        <end position="190"/>
    </location>
</feature>
<keyword evidence="11 13" id="KW-0472">Membrane</keyword>
<evidence type="ECO:0000256" key="10">
    <source>
        <dbReference type="ARBA" id="ARBA00023065"/>
    </source>
</evidence>
<dbReference type="Pfam" id="PF01554">
    <property type="entry name" value="MatE"/>
    <property type="match status" value="2"/>
</dbReference>
<evidence type="ECO:0000256" key="4">
    <source>
        <dbReference type="ARBA" id="ARBA00020268"/>
    </source>
</evidence>
<dbReference type="CDD" id="cd13144">
    <property type="entry name" value="MATE_like_4"/>
    <property type="match status" value="1"/>
</dbReference>